<name>A0AAW2BUH5_9ROSI</name>
<accession>A0AAW2BUH5</accession>
<feature type="region of interest" description="Disordered" evidence="1">
    <location>
        <begin position="152"/>
        <end position="175"/>
    </location>
</feature>
<proteinExistence type="predicted"/>
<keyword evidence="3" id="KW-1185">Reference proteome</keyword>
<sequence>MLLPQRTIEERIHMARAFLLYLLGDYLFANGRQMLSLRWLILFHDFTEAQRANWGQACLAYLYSTFNTLSWGTLRQLEEPIAGELIDPPHLPWTVYAYGPNGFAREHVMPHNPNVMGYPFPPNTRANEELARNLKLKVTNYSRNLYNPRGVAYLGSGGDDHNDDNGRGGDEEDSR</sequence>
<organism evidence="2 3">
    <name type="scientific">Lithocarpus litseifolius</name>
    <dbReference type="NCBI Taxonomy" id="425828"/>
    <lineage>
        <taxon>Eukaryota</taxon>
        <taxon>Viridiplantae</taxon>
        <taxon>Streptophyta</taxon>
        <taxon>Embryophyta</taxon>
        <taxon>Tracheophyta</taxon>
        <taxon>Spermatophyta</taxon>
        <taxon>Magnoliopsida</taxon>
        <taxon>eudicotyledons</taxon>
        <taxon>Gunneridae</taxon>
        <taxon>Pentapetalae</taxon>
        <taxon>rosids</taxon>
        <taxon>fabids</taxon>
        <taxon>Fagales</taxon>
        <taxon>Fagaceae</taxon>
        <taxon>Lithocarpus</taxon>
    </lineage>
</organism>
<gene>
    <name evidence="2" type="ORF">SO802_028813</name>
</gene>
<comment type="caution">
    <text evidence="2">The sequence shown here is derived from an EMBL/GenBank/DDBJ whole genome shotgun (WGS) entry which is preliminary data.</text>
</comment>
<evidence type="ECO:0000313" key="3">
    <source>
        <dbReference type="Proteomes" id="UP001459277"/>
    </source>
</evidence>
<evidence type="ECO:0000313" key="2">
    <source>
        <dbReference type="EMBL" id="KAK9988574.1"/>
    </source>
</evidence>
<evidence type="ECO:0008006" key="4">
    <source>
        <dbReference type="Google" id="ProtNLM"/>
    </source>
</evidence>
<dbReference type="EMBL" id="JAZDWU010000010">
    <property type="protein sequence ID" value="KAK9988574.1"/>
    <property type="molecule type" value="Genomic_DNA"/>
</dbReference>
<evidence type="ECO:0000256" key="1">
    <source>
        <dbReference type="SAM" id="MobiDB-lite"/>
    </source>
</evidence>
<feature type="compositionally biased region" description="Basic and acidic residues" evidence="1">
    <location>
        <begin position="158"/>
        <end position="175"/>
    </location>
</feature>
<protein>
    <recommendedName>
        <fullName evidence="4">Aminotransferase-like plant mobile domain-containing protein</fullName>
    </recommendedName>
</protein>
<dbReference type="Proteomes" id="UP001459277">
    <property type="component" value="Unassembled WGS sequence"/>
</dbReference>
<reference evidence="2 3" key="1">
    <citation type="submission" date="2024-01" db="EMBL/GenBank/DDBJ databases">
        <title>A telomere-to-telomere, gap-free genome of sweet tea (Lithocarpus litseifolius).</title>
        <authorList>
            <person name="Zhou J."/>
        </authorList>
    </citation>
    <scope>NUCLEOTIDE SEQUENCE [LARGE SCALE GENOMIC DNA]</scope>
    <source>
        <strain evidence="2">Zhou-2022a</strain>
        <tissue evidence="2">Leaf</tissue>
    </source>
</reference>
<dbReference type="AlphaFoldDB" id="A0AAW2BUH5"/>